<feature type="region of interest" description="Disordered" evidence="2">
    <location>
        <begin position="129"/>
        <end position="161"/>
    </location>
</feature>
<dbReference type="Gene3D" id="4.10.520.10">
    <property type="entry name" value="IHF-like DNA-binding proteins"/>
    <property type="match status" value="1"/>
</dbReference>
<sequence length="161" mass="17684">MFYKKTYLKKAKKYYAQAVVKGAPVGTKVIAERLSKQCTVTRSDVYAVLMDLAGVMADYMAQGRSVQLEGLGTFRYTARSLTTEKPEEVGAKLIRGVRVRFVPEFTRPRGARQVTRAIVADGIEWLPFEQEKKKKKEEKPGGGTPEQGGGTPGGQGENPLG</sequence>
<feature type="domain" description="HU" evidence="3">
    <location>
        <begin position="10"/>
        <end position="104"/>
    </location>
</feature>
<organism evidence="4 5">
    <name type="scientific">Bacteroides zoogleoformans</name>
    <dbReference type="NCBI Taxonomy" id="28119"/>
    <lineage>
        <taxon>Bacteria</taxon>
        <taxon>Pseudomonadati</taxon>
        <taxon>Bacteroidota</taxon>
        <taxon>Bacteroidia</taxon>
        <taxon>Bacteroidales</taxon>
        <taxon>Bacteroidaceae</taxon>
        <taxon>Bacteroides</taxon>
    </lineage>
</organism>
<evidence type="ECO:0000313" key="5">
    <source>
        <dbReference type="Proteomes" id="UP000238304"/>
    </source>
</evidence>
<dbReference type="Pfam" id="PF18291">
    <property type="entry name" value="HU-HIG"/>
    <property type="match status" value="1"/>
</dbReference>
<dbReference type="EMBL" id="CP027231">
    <property type="protein sequence ID" value="AVM53616.1"/>
    <property type="molecule type" value="Genomic_DNA"/>
</dbReference>
<dbReference type="RefSeq" id="WP_106042451.1">
    <property type="nucleotide sequence ID" value="NZ_CP027231.1"/>
</dbReference>
<evidence type="ECO:0000313" key="4">
    <source>
        <dbReference type="EMBL" id="AVM53616.1"/>
    </source>
</evidence>
<evidence type="ECO:0000256" key="2">
    <source>
        <dbReference type="SAM" id="MobiDB-lite"/>
    </source>
</evidence>
<protein>
    <submittedName>
        <fullName evidence="4">DNA-binding protein</fullName>
    </submittedName>
</protein>
<keyword evidence="1 4" id="KW-0238">DNA-binding</keyword>
<accession>A0ABN5IP42</accession>
<dbReference type="InterPro" id="IPR005902">
    <property type="entry name" value="HU_DNA-bd_put"/>
</dbReference>
<dbReference type="Proteomes" id="UP000238304">
    <property type="component" value="Chromosome"/>
</dbReference>
<proteinExistence type="predicted"/>
<dbReference type="InterPro" id="IPR010992">
    <property type="entry name" value="IHF-like_DNA-bd_dom_sf"/>
</dbReference>
<dbReference type="InterPro" id="IPR041607">
    <property type="entry name" value="HU-HIG"/>
</dbReference>
<evidence type="ECO:0000259" key="3">
    <source>
        <dbReference type="Pfam" id="PF18291"/>
    </source>
</evidence>
<dbReference type="SUPFAM" id="SSF47729">
    <property type="entry name" value="IHF-like DNA-binding proteins"/>
    <property type="match status" value="1"/>
</dbReference>
<gene>
    <name evidence="4" type="ORF">C4H11_12385</name>
</gene>
<dbReference type="NCBIfam" id="TIGR01201">
    <property type="entry name" value="HU_rel"/>
    <property type="match status" value="1"/>
</dbReference>
<reference evidence="4 5" key="1">
    <citation type="submission" date="2018-02" db="EMBL/GenBank/DDBJ databases">
        <authorList>
            <person name="Holder M.E."/>
            <person name="Ajami N.J."/>
            <person name="Petrosino J.F."/>
        </authorList>
    </citation>
    <scope>NUCLEOTIDE SEQUENCE [LARGE SCALE GENOMIC DNA]</scope>
    <source>
        <strain evidence="4 5">ATCC 33285</strain>
    </source>
</reference>
<keyword evidence="5" id="KW-1185">Reference proteome</keyword>
<feature type="compositionally biased region" description="Gly residues" evidence="2">
    <location>
        <begin position="141"/>
        <end position="161"/>
    </location>
</feature>
<dbReference type="GO" id="GO:0003677">
    <property type="term" value="F:DNA binding"/>
    <property type="evidence" value="ECO:0007669"/>
    <property type="project" value="UniProtKB-KW"/>
</dbReference>
<feature type="compositionally biased region" description="Basic and acidic residues" evidence="2">
    <location>
        <begin position="129"/>
        <end position="140"/>
    </location>
</feature>
<evidence type="ECO:0000256" key="1">
    <source>
        <dbReference type="ARBA" id="ARBA00023125"/>
    </source>
</evidence>
<name>A0ABN5IP42_9BACE</name>